<name>A0A0C1TY87_9CLOT</name>
<feature type="transmembrane region" description="Helical" evidence="1">
    <location>
        <begin position="84"/>
        <end position="105"/>
    </location>
</feature>
<dbReference type="Proteomes" id="UP000031366">
    <property type="component" value="Unassembled WGS sequence"/>
</dbReference>
<feature type="transmembrane region" description="Helical" evidence="1">
    <location>
        <begin position="12"/>
        <end position="32"/>
    </location>
</feature>
<accession>A0A0C1TY87</accession>
<evidence type="ECO:0000313" key="3">
    <source>
        <dbReference type="Proteomes" id="UP000031366"/>
    </source>
</evidence>
<sequence>MSYFKDIIKSLMVGIIVSLVLIIISGLCSILVNGNNIKNTLDIMKNTLFIIGAFGLLLFSGFILKRDSRRSLIYEKQWKEKFKIIQFQNVLMFIAIMILCFGIILDRIIYYF</sequence>
<reference evidence="2 3" key="1">
    <citation type="journal article" date="2015" name="Infect. Genet. Evol.">
        <title>Genomic sequences of six botulinum neurotoxin-producing strains representing three clostridial species illustrate the mobility and diversity of botulinum neurotoxin genes.</title>
        <authorList>
            <person name="Smith T.J."/>
            <person name="Hill K.K."/>
            <person name="Xie G."/>
            <person name="Foley B.T."/>
            <person name="Williamson C.H."/>
            <person name="Foster J.T."/>
            <person name="Johnson S.L."/>
            <person name="Chertkov O."/>
            <person name="Teshima H."/>
            <person name="Gibbons H.S."/>
            <person name="Johnsky L.A."/>
            <person name="Karavis M.A."/>
            <person name="Smith L.A."/>
        </authorList>
    </citation>
    <scope>NUCLEOTIDE SEQUENCE [LARGE SCALE GENOMIC DNA]</scope>
    <source>
        <strain evidence="2 3">CDC 2741</strain>
    </source>
</reference>
<feature type="transmembrane region" description="Helical" evidence="1">
    <location>
        <begin position="44"/>
        <end position="64"/>
    </location>
</feature>
<keyword evidence="3" id="KW-1185">Reference proteome</keyword>
<keyword evidence="1" id="KW-0812">Transmembrane</keyword>
<dbReference type="STRING" id="29341.RSJ17_05240"/>
<dbReference type="AlphaFoldDB" id="A0A0C1TY87"/>
<evidence type="ECO:0000313" key="2">
    <source>
        <dbReference type="EMBL" id="KIE44313.1"/>
    </source>
</evidence>
<proteinExistence type="predicted"/>
<keyword evidence="1" id="KW-1133">Transmembrane helix</keyword>
<keyword evidence="1" id="KW-0472">Membrane</keyword>
<gene>
    <name evidence="2" type="ORF">U732_488</name>
</gene>
<protein>
    <submittedName>
        <fullName evidence="2">Putative membrane protein</fullName>
    </submittedName>
</protein>
<evidence type="ECO:0000256" key="1">
    <source>
        <dbReference type="SAM" id="Phobius"/>
    </source>
</evidence>
<comment type="caution">
    <text evidence="2">The sequence shown here is derived from an EMBL/GenBank/DDBJ whole genome shotgun (WGS) entry which is preliminary data.</text>
</comment>
<dbReference type="EMBL" id="AYSO01000020">
    <property type="protein sequence ID" value="KIE44313.1"/>
    <property type="molecule type" value="Genomic_DNA"/>
</dbReference>
<organism evidence="2 3">
    <name type="scientific">Clostridium argentinense CDC 2741</name>
    <dbReference type="NCBI Taxonomy" id="1418104"/>
    <lineage>
        <taxon>Bacteria</taxon>
        <taxon>Bacillati</taxon>
        <taxon>Bacillota</taxon>
        <taxon>Clostridia</taxon>
        <taxon>Eubacteriales</taxon>
        <taxon>Clostridiaceae</taxon>
        <taxon>Clostridium</taxon>
    </lineage>
</organism>